<dbReference type="EMBL" id="LFJN01000012">
    <property type="protein sequence ID" value="KPI40339.1"/>
    <property type="molecule type" value="Genomic_DNA"/>
</dbReference>
<feature type="compositionally biased region" description="Low complexity" evidence="1">
    <location>
        <begin position="317"/>
        <end position="337"/>
    </location>
</feature>
<dbReference type="AlphaFoldDB" id="A0A0N0NML3"/>
<evidence type="ECO:0000256" key="1">
    <source>
        <dbReference type="SAM" id="MobiDB-lite"/>
    </source>
</evidence>
<feature type="compositionally biased region" description="Basic and acidic residues" evidence="1">
    <location>
        <begin position="338"/>
        <end position="349"/>
    </location>
</feature>
<gene>
    <name evidence="2" type="ORF">AB675_7490</name>
</gene>
<organism evidence="2 3">
    <name type="scientific">Cyphellophora attinorum</name>
    <dbReference type="NCBI Taxonomy" id="1664694"/>
    <lineage>
        <taxon>Eukaryota</taxon>
        <taxon>Fungi</taxon>
        <taxon>Dikarya</taxon>
        <taxon>Ascomycota</taxon>
        <taxon>Pezizomycotina</taxon>
        <taxon>Eurotiomycetes</taxon>
        <taxon>Chaetothyriomycetidae</taxon>
        <taxon>Chaetothyriales</taxon>
        <taxon>Cyphellophoraceae</taxon>
        <taxon>Cyphellophora</taxon>
    </lineage>
</organism>
<proteinExistence type="predicted"/>
<evidence type="ECO:0000313" key="2">
    <source>
        <dbReference type="EMBL" id="KPI40339.1"/>
    </source>
</evidence>
<dbReference type="RefSeq" id="XP_018000302.1">
    <property type="nucleotide sequence ID" value="XM_018147861.1"/>
</dbReference>
<comment type="caution">
    <text evidence="2">The sequence shown here is derived from an EMBL/GenBank/DDBJ whole genome shotgun (WGS) entry which is preliminary data.</text>
</comment>
<name>A0A0N0NML3_9EURO</name>
<dbReference type="Proteomes" id="UP000038010">
    <property type="component" value="Unassembled WGS sequence"/>
</dbReference>
<dbReference type="OrthoDB" id="4148626at2759"/>
<protein>
    <submittedName>
        <fullName evidence="2">Uncharacterized protein</fullName>
    </submittedName>
</protein>
<feature type="region of interest" description="Disordered" evidence="1">
    <location>
        <begin position="379"/>
        <end position="432"/>
    </location>
</feature>
<feature type="region of interest" description="Disordered" evidence="1">
    <location>
        <begin position="307"/>
        <end position="365"/>
    </location>
</feature>
<keyword evidence="3" id="KW-1185">Reference proteome</keyword>
<reference evidence="2 3" key="1">
    <citation type="submission" date="2015-06" db="EMBL/GenBank/DDBJ databases">
        <title>Draft genome of the ant-associated black yeast Phialophora attae CBS 131958.</title>
        <authorList>
            <person name="Moreno L.F."/>
            <person name="Stielow B.J."/>
            <person name="de Hoog S."/>
            <person name="Vicente V.A."/>
            <person name="Weiss V.A."/>
            <person name="de Vries M."/>
            <person name="Cruz L.M."/>
            <person name="Souza E.M."/>
        </authorList>
    </citation>
    <scope>NUCLEOTIDE SEQUENCE [LARGE SCALE GENOMIC DNA]</scope>
    <source>
        <strain evidence="2 3">CBS 131958</strain>
    </source>
</reference>
<evidence type="ECO:0000313" key="3">
    <source>
        <dbReference type="Proteomes" id="UP000038010"/>
    </source>
</evidence>
<dbReference type="GeneID" id="28739741"/>
<dbReference type="VEuPathDB" id="FungiDB:AB675_7490"/>
<sequence length="432" mass="46969">MPTRKMTVRRGRVVPASHYLSLTGSKFGLNQFVDDARTNGTRSKSPFEWWNTIKEKRRSHHDDLSQFETSPDSKARMNAAYGHEPASPISPTTEKAPAASVEEVTNTSATIERPARVASFSRPFNPIQENPDSPSWNKQAHGRNLSMIKEAASPHNSAKVPAGSDDPVIIPQVLDARASHGLSRILTQHRATDRTKVRSMGHRMVKITDHNKALTLVKVTAQTEAGPAVRGGQPTHARMANEAGHLDGAVIHGLAVTDNQALGDRVIPVLTRIVHILPLPGRVPQIPGGPATGLARQCAEMHAHRRLNSPSLGEETAAANNSSSALSKRSSVASRSESLADREYAELQRRNSRPKSLVLDETAQPQDAGYWASRAEMMPTEHPTQPTTPTTPTGPSRNPSRNSSIGRPSSRKGNVLRKKSIKRQEVISYVGA</sequence>
<accession>A0A0N0NML3</accession>
<feature type="compositionally biased region" description="Low complexity" evidence="1">
    <location>
        <begin position="380"/>
        <end position="399"/>
    </location>
</feature>